<keyword evidence="2" id="KW-1185">Reference proteome</keyword>
<evidence type="ECO:0000313" key="1">
    <source>
        <dbReference type="EMBL" id="MCT2590750.1"/>
    </source>
</evidence>
<dbReference type="EMBL" id="JAJAGO010000005">
    <property type="protein sequence ID" value="MCT2590750.1"/>
    <property type="molecule type" value="Genomic_DNA"/>
</dbReference>
<dbReference type="Proteomes" id="UP001156389">
    <property type="component" value="Unassembled WGS sequence"/>
</dbReference>
<name>A0ABT2JS88_9ACTN</name>
<organism evidence="1 2">
    <name type="scientific">Streptomyces gossypii</name>
    <dbReference type="NCBI Taxonomy" id="2883101"/>
    <lineage>
        <taxon>Bacteria</taxon>
        <taxon>Bacillati</taxon>
        <taxon>Actinomycetota</taxon>
        <taxon>Actinomycetes</taxon>
        <taxon>Kitasatosporales</taxon>
        <taxon>Streptomycetaceae</taxon>
        <taxon>Streptomyces</taxon>
    </lineage>
</organism>
<proteinExistence type="predicted"/>
<reference evidence="1 2" key="1">
    <citation type="submission" date="2021-10" db="EMBL/GenBank/DDBJ databases">
        <title>Streptomyces gossypii sp. nov., isolated from soil collected from cotton field.</title>
        <authorList>
            <person name="Ge X."/>
            <person name="Chen X."/>
            <person name="Liu W."/>
        </authorList>
    </citation>
    <scope>NUCLEOTIDE SEQUENCE [LARGE SCALE GENOMIC DNA]</scope>
    <source>
        <strain evidence="1 2">N2-109</strain>
    </source>
</reference>
<comment type="caution">
    <text evidence="1">The sequence shown here is derived from an EMBL/GenBank/DDBJ whole genome shotgun (WGS) entry which is preliminary data.</text>
</comment>
<dbReference type="RefSeq" id="WP_260218068.1">
    <property type="nucleotide sequence ID" value="NZ_JAJAGO010000005.1"/>
</dbReference>
<sequence length="62" mass="6898">MRIPGFAVEPAAYGVNAGDLVLPQQFTCEEELAPVCRHRCRGTANFRVCVRRCLTEACSKKK</sequence>
<evidence type="ECO:0000313" key="2">
    <source>
        <dbReference type="Proteomes" id="UP001156389"/>
    </source>
</evidence>
<protein>
    <submittedName>
        <fullName evidence="1">Uncharacterized protein</fullName>
    </submittedName>
</protein>
<accession>A0ABT2JS88</accession>
<gene>
    <name evidence="1" type="ORF">LHJ74_12655</name>
</gene>